<dbReference type="InterPro" id="IPR050312">
    <property type="entry name" value="IolE/XylAMocC-like"/>
</dbReference>
<gene>
    <name evidence="2" type="ORF">H8696_01435</name>
</gene>
<keyword evidence="3" id="KW-1185">Reference proteome</keyword>
<dbReference type="EMBL" id="JACRSR010000001">
    <property type="protein sequence ID" value="MBC8530509.1"/>
    <property type="molecule type" value="Genomic_DNA"/>
</dbReference>
<dbReference type="PANTHER" id="PTHR12110">
    <property type="entry name" value="HYDROXYPYRUVATE ISOMERASE"/>
    <property type="match status" value="1"/>
</dbReference>
<comment type="caution">
    <text evidence="2">The sequence shown here is derived from an EMBL/GenBank/DDBJ whole genome shotgun (WGS) entry which is preliminary data.</text>
</comment>
<dbReference type="SUPFAM" id="SSF51658">
    <property type="entry name" value="Xylose isomerase-like"/>
    <property type="match status" value="1"/>
</dbReference>
<name>A0A926HNE4_9FIRM</name>
<dbReference type="Pfam" id="PF01261">
    <property type="entry name" value="AP_endonuc_2"/>
    <property type="match status" value="1"/>
</dbReference>
<protein>
    <submittedName>
        <fullName evidence="2">Sugar phosphate isomerase/epimerase</fullName>
    </submittedName>
</protein>
<dbReference type="PANTHER" id="PTHR12110:SF41">
    <property type="entry name" value="INOSOSE DEHYDRATASE"/>
    <property type="match status" value="1"/>
</dbReference>
<dbReference type="Proteomes" id="UP000623172">
    <property type="component" value="Unassembled WGS sequence"/>
</dbReference>
<keyword evidence="2" id="KW-0413">Isomerase</keyword>
<accession>A0A926HNE4</accession>
<dbReference type="InterPro" id="IPR013022">
    <property type="entry name" value="Xyl_isomerase-like_TIM-brl"/>
</dbReference>
<dbReference type="RefSeq" id="WP_249314483.1">
    <property type="nucleotide sequence ID" value="NZ_JACRSR010000001.1"/>
</dbReference>
<feature type="domain" description="Xylose isomerase-like TIM barrel" evidence="1">
    <location>
        <begin position="19"/>
        <end position="245"/>
    </location>
</feature>
<proteinExistence type="predicted"/>
<dbReference type="InterPro" id="IPR036237">
    <property type="entry name" value="Xyl_isomerase-like_sf"/>
</dbReference>
<sequence length="270" mass="30306">MKTAFSTIGCPGWTWNEIFATAKDMGLDGIEIRGIGPEIYAPKAEPFSEKNRAATLERLQKANVAISMVTSGACLGRSKDMEASMAEAKNYVDFAGEIGAPYVRVMISDTPEGYPDEDVEGAAERYQALCAYAKGTGVDVLIETNGKLADSRVMRRFLDSVDAANKGVLWDIHHPYRFYGEKPGYTYENIGEYVRYIHVKDSVGTSKKVEYRMMGYGDVPIFDTLKILSENGYAGYVSLEWVKRWNPDLQEPGVVFYHYANYIRFLMNQL</sequence>
<evidence type="ECO:0000313" key="3">
    <source>
        <dbReference type="Proteomes" id="UP000623172"/>
    </source>
</evidence>
<dbReference type="GO" id="GO:0016853">
    <property type="term" value="F:isomerase activity"/>
    <property type="evidence" value="ECO:0007669"/>
    <property type="project" value="UniProtKB-KW"/>
</dbReference>
<dbReference type="Gene3D" id="3.20.20.150">
    <property type="entry name" value="Divalent-metal-dependent TIM barrel enzymes"/>
    <property type="match status" value="1"/>
</dbReference>
<organism evidence="2 3">
    <name type="scientific">Gehongia tenuis</name>
    <dbReference type="NCBI Taxonomy" id="2763655"/>
    <lineage>
        <taxon>Bacteria</taxon>
        <taxon>Bacillati</taxon>
        <taxon>Bacillota</taxon>
        <taxon>Clostridia</taxon>
        <taxon>Christensenellales</taxon>
        <taxon>Christensenellaceae</taxon>
        <taxon>Gehongia</taxon>
    </lineage>
</organism>
<evidence type="ECO:0000313" key="2">
    <source>
        <dbReference type="EMBL" id="MBC8530509.1"/>
    </source>
</evidence>
<reference evidence="2" key="1">
    <citation type="submission" date="2020-08" db="EMBL/GenBank/DDBJ databases">
        <title>Genome public.</title>
        <authorList>
            <person name="Liu C."/>
            <person name="Sun Q."/>
        </authorList>
    </citation>
    <scope>NUCLEOTIDE SEQUENCE</scope>
    <source>
        <strain evidence="2">NSJ-53</strain>
    </source>
</reference>
<dbReference type="AlphaFoldDB" id="A0A926HNE4"/>
<evidence type="ECO:0000259" key="1">
    <source>
        <dbReference type="Pfam" id="PF01261"/>
    </source>
</evidence>